<name>A0ABZ1KXZ3_STRAH</name>
<reference evidence="6 7" key="1">
    <citation type="submission" date="2022-10" db="EMBL/GenBank/DDBJ databases">
        <title>The complete genomes of actinobacterial strains from the NBC collection.</title>
        <authorList>
            <person name="Joergensen T.S."/>
            <person name="Alvarez Arevalo M."/>
            <person name="Sterndorff E.B."/>
            <person name="Faurdal D."/>
            <person name="Vuksanovic O."/>
            <person name="Mourched A.-S."/>
            <person name="Charusanti P."/>
            <person name="Shaw S."/>
            <person name="Blin K."/>
            <person name="Weber T."/>
        </authorList>
    </citation>
    <scope>NUCLEOTIDE SEQUENCE [LARGE SCALE GENOMIC DNA]</scope>
    <source>
        <strain evidence="6 7">NBC_00156</strain>
    </source>
</reference>
<feature type="domain" description="HTH tetR-type" evidence="5">
    <location>
        <begin position="1"/>
        <end position="50"/>
    </location>
</feature>
<keyword evidence="2 4" id="KW-0238">DNA-binding</keyword>
<proteinExistence type="predicted"/>
<dbReference type="Pfam" id="PF16925">
    <property type="entry name" value="TetR_C_13"/>
    <property type="match status" value="1"/>
</dbReference>
<dbReference type="EMBL" id="CP108164">
    <property type="protein sequence ID" value="WTQ85455.1"/>
    <property type="molecule type" value="Genomic_DNA"/>
</dbReference>
<accession>A0ABZ1KXZ3</accession>
<dbReference type="Gene3D" id="1.10.10.60">
    <property type="entry name" value="Homeodomain-like"/>
    <property type="match status" value="1"/>
</dbReference>
<dbReference type="Proteomes" id="UP001622557">
    <property type="component" value="Chromosome"/>
</dbReference>
<dbReference type="PANTHER" id="PTHR47506:SF1">
    <property type="entry name" value="HTH-TYPE TRANSCRIPTIONAL REGULATOR YJDC"/>
    <property type="match status" value="1"/>
</dbReference>
<dbReference type="Gene3D" id="1.10.357.10">
    <property type="entry name" value="Tetracycline Repressor, domain 2"/>
    <property type="match status" value="1"/>
</dbReference>
<gene>
    <name evidence="6" type="ORF">OG350_36460</name>
</gene>
<dbReference type="Pfam" id="PF00440">
    <property type="entry name" value="TetR_N"/>
    <property type="match status" value="1"/>
</dbReference>
<evidence type="ECO:0000256" key="4">
    <source>
        <dbReference type="PROSITE-ProRule" id="PRU00335"/>
    </source>
</evidence>
<evidence type="ECO:0000256" key="3">
    <source>
        <dbReference type="ARBA" id="ARBA00023163"/>
    </source>
</evidence>
<dbReference type="RefSeq" id="WP_405454046.1">
    <property type="nucleotide sequence ID" value="NZ_CP108164.1"/>
</dbReference>
<evidence type="ECO:0000256" key="1">
    <source>
        <dbReference type="ARBA" id="ARBA00023015"/>
    </source>
</evidence>
<dbReference type="InterPro" id="IPR001647">
    <property type="entry name" value="HTH_TetR"/>
</dbReference>
<feature type="DNA-binding region" description="H-T-H motif" evidence="4">
    <location>
        <begin position="13"/>
        <end position="32"/>
    </location>
</feature>
<keyword evidence="7" id="KW-1185">Reference proteome</keyword>
<organism evidence="6 7">
    <name type="scientific">Streptomyces achromogenes</name>
    <dbReference type="NCBI Taxonomy" id="67255"/>
    <lineage>
        <taxon>Bacteria</taxon>
        <taxon>Bacillati</taxon>
        <taxon>Actinomycetota</taxon>
        <taxon>Actinomycetes</taxon>
        <taxon>Kitasatosporales</taxon>
        <taxon>Streptomycetaceae</taxon>
        <taxon>Streptomyces</taxon>
    </lineage>
</organism>
<dbReference type="SUPFAM" id="SSF48498">
    <property type="entry name" value="Tetracyclin repressor-like, C-terminal domain"/>
    <property type="match status" value="1"/>
</dbReference>
<dbReference type="InterPro" id="IPR009057">
    <property type="entry name" value="Homeodomain-like_sf"/>
</dbReference>
<dbReference type="InterPro" id="IPR011075">
    <property type="entry name" value="TetR_C"/>
</dbReference>
<evidence type="ECO:0000313" key="7">
    <source>
        <dbReference type="Proteomes" id="UP001622557"/>
    </source>
</evidence>
<evidence type="ECO:0000313" key="6">
    <source>
        <dbReference type="EMBL" id="WTQ85455.1"/>
    </source>
</evidence>
<evidence type="ECO:0000259" key="5">
    <source>
        <dbReference type="PROSITE" id="PS50977"/>
    </source>
</evidence>
<dbReference type="InterPro" id="IPR036271">
    <property type="entry name" value="Tet_transcr_reg_TetR-rel_C_sf"/>
</dbReference>
<keyword evidence="3" id="KW-0804">Transcription</keyword>
<dbReference type="GeneID" id="97286053"/>
<protein>
    <submittedName>
        <fullName evidence="6">TetR/AcrR family transcriptional regulator</fullName>
    </submittedName>
</protein>
<keyword evidence="1" id="KW-0805">Transcription regulation</keyword>
<dbReference type="SUPFAM" id="SSF46689">
    <property type="entry name" value="Homeodomain-like"/>
    <property type="match status" value="1"/>
</dbReference>
<dbReference type="PROSITE" id="PS50977">
    <property type="entry name" value="HTH_TETR_2"/>
    <property type="match status" value="1"/>
</dbReference>
<sequence length="175" mass="18678">MDLFRRQGYHATPVPRLTALLGIGSGSLYAAFGSKDGLYARALERYCDGLVATLDRDMRAGDDLRTALRGLLLAVVTAGAEDPERGCLLVGAVVERAGDDDTVERVRTAMTALEAVLTEALERARARGELGGGRSPVEVARFLTTFLQGVNVMGQARAGRPFLEMAVTGALRILD</sequence>
<dbReference type="PANTHER" id="PTHR47506">
    <property type="entry name" value="TRANSCRIPTIONAL REGULATORY PROTEIN"/>
    <property type="match status" value="1"/>
</dbReference>
<evidence type="ECO:0000256" key="2">
    <source>
        <dbReference type="ARBA" id="ARBA00023125"/>
    </source>
</evidence>